<reference evidence="4" key="1">
    <citation type="submission" date="2020-10" db="EMBL/GenBank/DDBJ databases">
        <authorList>
            <person name="Gilroy R."/>
        </authorList>
    </citation>
    <scope>NUCLEOTIDE SEQUENCE</scope>
    <source>
        <strain evidence="4">CHK158-818</strain>
    </source>
</reference>
<dbReference type="PANTHER" id="PTHR42776">
    <property type="entry name" value="SERINE PEPTIDASE S9 FAMILY MEMBER"/>
    <property type="match status" value="1"/>
</dbReference>
<feature type="signal peptide" evidence="2">
    <location>
        <begin position="1"/>
        <end position="19"/>
    </location>
</feature>
<dbReference type="Proteomes" id="UP000824112">
    <property type="component" value="Unassembled WGS sequence"/>
</dbReference>
<evidence type="ECO:0000313" key="5">
    <source>
        <dbReference type="Proteomes" id="UP000824112"/>
    </source>
</evidence>
<dbReference type="Gene3D" id="3.40.50.1820">
    <property type="entry name" value="alpha/beta hydrolase"/>
    <property type="match status" value="1"/>
</dbReference>
<keyword evidence="1" id="KW-0378">Hydrolase</keyword>
<comment type="caution">
    <text evidence="4">The sequence shown here is derived from an EMBL/GenBank/DDBJ whole genome shotgun (WGS) entry which is preliminary data.</text>
</comment>
<feature type="chain" id="PRO_5038778437" evidence="2">
    <location>
        <begin position="20"/>
        <end position="840"/>
    </location>
</feature>
<protein>
    <submittedName>
        <fullName evidence="4">S9 family peptidase</fullName>
    </submittedName>
</protein>
<dbReference type="Pfam" id="PF00326">
    <property type="entry name" value="Peptidase_S9"/>
    <property type="match status" value="1"/>
</dbReference>
<accession>A0A9D1M8U0</accession>
<evidence type="ECO:0000259" key="3">
    <source>
        <dbReference type="Pfam" id="PF00326"/>
    </source>
</evidence>
<dbReference type="SUPFAM" id="SSF82171">
    <property type="entry name" value="DPP6 N-terminal domain-like"/>
    <property type="match status" value="1"/>
</dbReference>
<dbReference type="SUPFAM" id="SSF53474">
    <property type="entry name" value="alpha/beta-Hydrolases"/>
    <property type="match status" value="1"/>
</dbReference>
<organism evidence="4 5">
    <name type="scientific">Candidatus Gallibacteroides avistercoris</name>
    <dbReference type="NCBI Taxonomy" id="2840833"/>
    <lineage>
        <taxon>Bacteria</taxon>
        <taxon>Pseudomonadati</taxon>
        <taxon>Bacteroidota</taxon>
        <taxon>Bacteroidia</taxon>
        <taxon>Bacteroidales</taxon>
        <taxon>Bacteroidaceae</taxon>
        <taxon>Bacteroidaceae incertae sedis</taxon>
        <taxon>Candidatus Gallibacteroides</taxon>
    </lineage>
</organism>
<dbReference type="GO" id="GO:0004252">
    <property type="term" value="F:serine-type endopeptidase activity"/>
    <property type="evidence" value="ECO:0007669"/>
    <property type="project" value="TreeGrafter"/>
</dbReference>
<reference evidence="4" key="2">
    <citation type="journal article" date="2021" name="PeerJ">
        <title>Extensive microbial diversity within the chicken gut microbiome revealed by metagenomics and culture.</title>
        <authorList>
            <person name="Gilroy R."/>
            <person name="Ravi A."/>
            <person name="Getino M."/>
            <person name="Pursley I."/>
            <person name="Horton D.L."/>
            <person name="Alikhan N.F."/>
            <person name="Baker D."/>
            <person name="Gharbi K."/>
            <person name="Hall N."/>
            <person name="Watson M."/>
            <person name="Adriaenssens E.M."/>
            <person name="Foster-Nyarko E."/>
            <person name="Jarju S."/>
            <person name="Secka A."/>
            <person name="Antonio M."/>
            <person name="Oren A."/>
            <person name="Chaudhuri R.R."/>
            <person name="La Ragione R."/>
            <person name="Hildebrand F."/>
            <person name="Pallen M.J."/>
        </authorList>
    </citation>
    <scope>NUCLEOTIDE SEQUENCE</scope>
    <source>
        <strain evidence="4">CHK158-818</strain>
    </source>
</reference>
<evidence type="ECO:0000313" key="4">
    <source>
        <dbReference type="EMBL" id="HIU55978.1"/>
    </source>
</evidence>
<dbReference type="InterPro" id="IPR029058">
    <property type="entry name" value="AB_hydrolase_fold"/>
</dbReference>
<dbReference type="AlphaFoldDB" id="A0A9D1M8U0"/>
<dbReference type="EMBL" id="DVNA01000211">
    <property type="protein sequence ID" value="HIU55978.1"/>
    <property type="molecule type" value="Genomic_DNA"/>
</dbReference>
<keyword evidence="2" id="KW-0732">Signal</keyword>
<dbReference type="InterPro" id="IPR011042">
    <property type="entry name" value="6-blade_b-propeller_TolB-like"/>
</dbReference>
<gene>
    <name evidence="4" type="ORF">IAB03_09270</name>
</gene>
<feature type="domain" description="Peptidase S9 prolyl oligopeptidase catalytic" evidence="3">
    <location>
        <begin position="622"/>
        <end position="826"/>
    </location>
</feature>
<evidence type="ECO:0000256" key="1">
    <source>
        <dbReference type="ARBA" id="ARBA00022801"/>
    </source>
</evidence>
<proteinExistence type="predicted"/>
<dbReference type="InterPro" id="IPR001375">
    <property type="entry name" value="Peptidase_S9_cat"/>
</dbReference>
<dbReference type="GO" id="GO:0006508">
    <property type="term" value="P:proteolysis"/>
    <property type="evidence" value="ECO:0007669"/>
    <property type="project" value="InterPro"/>
</dbReference>
<sequence length="840" mass="94706">MKRGILLSTLLLSGVWVSAQTTMPVTGMKYMESVLLREPIKSDTIDVKGKSYETAALLKNTATGMFDESAAVVNDDQGRYLIAKPDKGYALHRFKFNIMPNRYSTLKIEIKAPGMYEVYVNGEKKGDKYTLNTKLSDTKQAQHTITAEPEMQEVIIKYLNSASIESDDSLWVAVSCPKEDTLSHPNITPDPRHPLYIDDLLVGKRPTSTSISPDGKFALIQYRTTFAGGGGSTESVLYRIADGQQQYIKEGLSWMPSSPLLYYVRNTNNGRELRTINPENMQEQLLASGVPAGYFTWSPDETFLIYSVYESAPEKGKPIAEIMEPSDRIEGWRNRCNLYKYDLATGVMQRLTFGYRNTNLLDISEDGTKLLFNSSYPKLTERPFGENSVFLLDLATGNIDTLWHKDPFAGNAQFSPDGTQILIAAPAEAFGGLGLNIQEGQTSNMYDMQAYIMNLADKKITPITRQFNPSIESSVWNHFDNQIYFRCTDRDYVTVYKYSPTKEAFEKLPLEEDIVQSFQLSKNAPVAIYRGQSTSYANRVHLYNTKKNKSELIPDPQAEQMAQLRLAPVTDWNFQTEDGTTIEGRYYLPPNFDENKQYPMIVYYYGGTTPTDRSFEMRYSGHLYAAMGYVVYVIQPSGTIGYGQEFSARHVNAWGIKTADDIITGTKKFCEAHPFVNPKKIGCIGASYGGFMTQYLQTQTDIFAAAVSHAGISSISSYWGEGYWGYGYSAAASANSYPWNNKELYVEQSPLFHADKINTPLLLIHGTVDTNVPIGESIQMFAALKILGKEVEFLQVEGENHGIADFKKRMAWKKSIFAWFAKWLQDDPAWWDSLYPKKTL</sequence>
<evidence type="ECO:0000256" key="2">
    <source>
        <dbReference type="SAM" id="SignalP"/>
    </source>
</evidence>
<dbReference type="PANTHER" id="PTHR42776:SF27">
    <property type="entry name" value="DIPEPTIDYL PEPTIDASE FAMILY MEMBER 6"/>
    <property type="match status" value="1"/>
</dbReference>
<name>A0A9D1M8U0_9BACT</name>
<dbReference type="Gene3D" id="2.120.10.30">
    <property type="entry name" value="TolB, C-terminal domain"/>
    <property type="match status" value="1"/>
</dbReference>